<evidence type="ECO:0000313" key="2">
    <source>
        <dbReference type="EMBL" id="KAK9825295.1"/>
    </source>
</evidence>
<protein>
    <recommendedName>
        <fullName evidence="1">VDE lipocalin domain-containing protein</fullName>
    </recommendedName>
</protein>
<dbReference type="Gene3D" id="2.40.128.20">
    <property type="match status" value="1"/>
</dbReference>
<dbReference type="PANTHER" id="PTHR33970">
    <property type="entry name" value="VIOLAXANTHIN DE-EPOXIDASE, CHLOROPLASTIC-RELATED"/>
    <property type="match status" value="1"/>
</dbReference>
<organism evidence="2 3">
    <name type="scientific">Apatococcus lobatus</name>
    <dbReference type="NCBI Taxonomy" id="904363"/>
    <lineage>
        <taxon>Eukaryota</taxon>
        <taxon>Viridiplantae</taxon>
        <taxon>Chlorophyta</taxon>
        <taxon>core chlorophytes</taxon>
        <taxon>Trebouxiophyceae</taxon>
        <taxon>Chlorellales</taxon>
        <taxon>Chlorellaceae</taxon>
        <taxon>Apatococcus</taxon>
    </lineage>
</organism>
<dbReference type="InterPro" id="IPR044682">
    <property type="entry name" value="VDE"/>
</dbReference>
<name>A0AAW1QV06_9CHLO</name>
<dbReference type="InterPro" id="IPR012674">
    <property type="entry name" value="Calycin"/>
</dbReference>
<reference evidence="2 3" key="1">
    <citation type="journal article" date="2024" name="Nat. Commun.">
        <title>Phylogenomics reveals the evolutionary origins of lichenization in chlorophyte algae.</title>
        <authorList>
            <person name="Puginier C."/>
            <person name="Libourel C."/>
            <person name="Otte J."/>
            <person name="Skaloud P."/>
            <person name="Haon M."/>
            <person name="Grisel S."/>
            <person name="Petersen M."/>
            <person name="Berrin J.G."/>
            <person name="Delaux P.M."/>
            <person name="Dal Grande F."/>
            <person name="Keller J."/>
        </authorList>
    </citation>
    <scope>NUCLEOTIDE SEQUENCE [LARGE SCALE GENOMIC DNA]</scope>
    <source>
        <strain evidence="2 3">SAG 2145</strain>
    </source>
</reference>
<dbReference type="EMBL" id="JALJOS010000025">
    <property type="protein sequence ID" value="KAK9825295.1"/>
    <property type="molecule type" value="Genomic_DNA"/>
</dbReference>
<feature type="domain" description="VDE lipocalin" evidence="1">
    <location>
        <begin position="253"/>
        <end position="503"/>
    </location>
</feature>
<proteinExistence type="predicted"/>
<gene>
    <name evidence="2" type="ORF">WJX74_006781</name>
</gene>
<keyword evidence="3" id="KW-1185">Reference proteome</keyword>
<sequence>MQQQLYVGPYTGRLDALVRADAVPHVSQRSPPKHVHAGRKLRRTAVAEPKEGVGSAMQQIARQPGAEPPADLATSEQGANVLVILQPDAMSPLGPPSPAWQEVFEHQAVRLGWANPRFHLHIATPSSLPSSSADVQIGLVVGLREPEAAAAAAQAMQPVPTVLFLDCAPEYRQQTRLGGLPVVSKDAFAQAIARLVPWSKGKKDLELLQTLEEYWGRYESDDIYYMLITLINKFVTRVPELQSMQAGDLSTVQNMVNKCGPQIWALIKDPQSRKAIACLTKCADNDQVCSYRCLASYENPILQDFSLCILQKNNCLGLHAEIPMVPEVRPMTSFRGAPLSYEAADEIFIGWLGEKEWSWRVVAGQNAAYDQFPCQYQIFYHARNKNTMWYDPVFKVRTLEGTELWRRRHYRVKRGKVPGTFHFSVLDNGVTSSEFWRIADCADDMSWALFYYAGAASVVGLTYRGAVLVTPEGEWPAESQQQRLQASLDACGIKMWELFRVDNDCNICQGAPLGLMGDAGIQSITKVSEAARPKQHQQQ</sequence>
<dbReference type="AlphaFoldDB" id="A0AAW1QV06"/>
<evidence type="ECO:0000259" key="1">
    <source>
        <dbReference type="Pfam" id="PF07137"/>
    </source>
</evidence>
<dbReference type="GO" id="GO:0046422">
    <property type="term" value="F:violaxanthin de-epoxidase activity"/>
    <property type="evidence" value="ECO:0007669"/>
    <property type="project" value="InterPro"/>
</dbReference>
<accession>A0AAW1QV06</accession>
<comment type="caution">
    <text evidence="2">The sequence shown here is derived from an EMBL/GenBank/DDBJ whole genome shotgun (WGS) entry which is preliminary data.</text>
</comment>
<dbReference type="PANTHER" id="PTHR33970:SF2">
    <property type="entry name" value="OS01G0716400 PROTEIN"/>
    <property type="match status" value="1"/>
</dbReference>
<dbReference type="Proteomes" id="UP001438707">
    <property type="component" value="Unassembled WGS sequence"/>
</dbReference>
<dbReference type="InterPro" id="IPR010788">
    <property type="entry name" value="VDE_dom"/>
</dbReference>
<dbReference type="GO" id="GO:0010028">
    <property type="term" value="P:xanthophyll cycle"/>
    <property type="evidence" value="ECO:0007669"/>
    <property type="project" value="InterPro"/>
</dbReference>
<dbReference type="Pfam" id="PF07137">
    <property type="entry name" value="VDE"/>
    <property type="match status" value="1"/>
</dbReference>
<evidence type="ECO:0000313" key="3">
    <source>
        <dbReference type="Proteomes" id="UP001438707"/>
    </source>
</evidence>